<keyword evidence="1" id="KW-0004">4Fe-4S</keyword>
<keyword evidence="2" id="KW-0645">Protease</keyword>
<sequence length="331" mass="36028">MELLSPAGNLTALRAAVDNGADTVYIGFRDETNARQFPGLNFTPQQAAKGVSYAHEHGVKVAVAINSYVQANGWDKWRSSVDEAGRVGADAVILADLGLIDYAAQEWPQLARHLSVQASATTPESLNFYQRRYGVKRAVLPRVLSIQQVEALAKETNVELEVFGFGSLCVMAEGRCLLSSYATGESPNTVGACSPAWAVDWQETNRGREVRLGGILIDRFAPDEPAGYPTICKGRYDIKGSVEHAFESPTSLATAELLPQLKKAGIQAIKIEGRQRSPAYVGKVTRIWRQLLEEIDSGTAGTEPDSELVAELLELCEGSTTTLGPYERKWQ</sequence>
<comment type="pathway">
    <text evidence="1">Cofactor biosynthesis; ubiquinone biosynthesis.</text>
</comment>
<organism evidence="2 3">
    <name type="scientific">Halorhodospira halochloris</name>
    <name type="common">Ectothiorhodospira halochloris</name>
    <dbReference type="NCBI Taxonomy" id="1052"/>
    <lineage>
        <taxon>Bacteria</taxon>
        <taxon>Pseudomonadati</taxon>
        <taxon>Pseudomonadota</taxon>
        <taxon>Gammaproteobacteria</taxon>
        <taxon>Chromatiales</taxon>
        <taxon>Ectothiorhodospiraceae</taxon>
        <taxon>Halorhodospira</taxon>
    </lineage>
</organism>
<dbReference type="AlphaFoldDB" id="A0A0X8X6Q0"/>
<dbReference type="PROSITE" id="PS01276">
    <property type="entry name" value="PEPTIDASE_U32"/>
    <property type="match status" value="1"/>
</dbReference>
<evidence type="ECO:0000313" key="3">
    <source>
        <dbReference type="Proteomes" id="UP000218890"/>
    </source>
</evidence>
<comment type="similarity">
    <text evidence="1">Belongs to the peptidase U32 family. UbiU subfamily.</text>
</comment>
<name>A0A0X8X6Q0_HALHR</name>
<dbReference type="HAMAP" id="MF_02232">
    <property type="entry name" value="UbiU"/>
    <property type="match status" value="1"/>
</dbReference>
<dbReference type="UniPathway" id="UPA00232"/>
<dbReference type="GO" id="GO:0006508">
    <property type="term" value="P:proteolysis"/>
    <property type="evidence" value="ECO:0007669"/>
    <property type="project" value="UniProtKB-KW"/>
</dbReference>
<dbReference type="EMBL" id="AP017372">
    <property type="protein sequence ID" value="BAU56521.1"/>
    <property type="molecule type" value="Genomic_DNA"/>
</dbReference>
<comment type="subunit">
    <text evidence="1">Forms a heterodimer with UbiV.</text>
</comment>
<evidence type="ECO:0000313" key="2">
    <source>
        <dbReference type="EMBL" id="BAU56521.1"/>
    </source>
</evidence>
<dbReference type="KEGG" id="hhk:HH1059_24500"/>
<accession>A0A0X8X6Q0</accession>
<keyword evidence="1" id="KW-0479">Metal-binding</keyword>
<dbReference type="GO" id="GO:0006744">
    <property type="term" value="P:ubiquinone biosynthetic process"/>
    <property type="evidence" value="ECO:0007669"/>
    <property type="project" value="UniProtKB-UniRule"/>
</dbReference>
<dbReference type="InterPro" id="IPR043692">
    <property type="entry name" value="UbiU"/>
</dbReference>
<dbReference type="Proteomes" id="UP000218890">
    <property type="component" value="Chromosome"/>
</dbReference>
<keyword evidence="1" id="KW-0411">Iron-sulfur</keyword>
<gene>
    <name evidence="1" type="primary">ubiU</name>
    <name evidence="2" type="ORF">HH1059_24500</name>
</gene>
<keyword evidence="1" id="KW-0831">Ubiquinone biosynthesis</keyword>
<dbReference type="RefSeq" id="WP_096406491.1">
    <property type="nucleotide sequence ID" value="NZ_AP017372.2"/>
</dbReference>
<dbReference type="OrthoDB" id="9807498at2"/>
<evidence type="ECO:0000256" key="1">
    <source>
        <dbReference type="HAMAP-Rule" id="MF_02232"/>
    </source>
</evidence>
<protein>
    <recommendedName>
        <fullName evidence="1">Ubiquinone biosynthesis protein UbiU</fullName>
    </recommendedName>
</protein>
<keyword evidence="2" id="KW-0378">Hydrolase</keyword>
<feature type="binding site" evidence="1">
    <location>
        <position position="176"/>
    </location>
    <ligand>
        <name>[4Fe-4S] cluster</name>
        <dbReference type="ChEBI" id="CHEBI:49883"/>
    </ligand>
</feature>
<dbReference type="Pfam" id="PF01136">
    <property type="entry name" value="Peptidase_U32"/>
    <property type="match status" value="1"/>
</dbReference>
<dbReference type="InterPro" id="IPR051454">
    <property type="entry name" value="RNA/ubiquinone_mod_enzymes"/>
</dbReference>
<feature type="binding site" evidence="1">
    <location>
        <position position="232"/>
    </location>
    <ligand>
        <name>[4Fe-4S] cluster</name>
        <dbReference type="ChEBI" id="CHEBI:49883"/>
    </ligand>
</feature>
<keyword evidence="1" id="KW-0408">Iron</keyword>
<dbReference type="InterPro" id="IPR001539">
    <property type="entry name" value="Peptidase_U32"/>
</dbReference>
<dbReference type="PANTHER" id="PTHR30217:SF3">
    <property type="entry name" value="UBIQUINONE BIOSYNTHESIS PROTEIN UBIU"/>
    <property type="match status" value="1"/>
</dbReference>
<dbReference type="GO" id="GO:0008233">
    <property type="term" value="F:peptidase activity"/>
    <property type="evidence" value="ECO:0007669"/>
    <property type="project" value="UniProtKB-KW"/>
</dbReference>
<dbReference type="PANTHER" id="PTHR30217">
    <property type="entry name" value="PEPTIDASE U32 FAMILY"/>
    <property type="match status" value="1"/>
</dbReference>
<feature type="binding site" evidence="1">
    <location>
        <position position="169"/>
    </location>
    <ligand>
        <name>[4Fe-4S] cluster</name>
        <dbReference type="ChEBI" id="CHEBI:49883"/>
    </ligand>
</feature>
<feature type="binding site" evidence="1">
    <location>
        <position position="193"/>
    </location>
    <ligand>
        <name>[4Fe-4S] cluster</name>
        <dbReference type="ChEBI" id="CHEBI:49883"/>
    </ligand>
</feature>
<dbReference type="GO" id="GO:0051539">
    <property type="term" value="F:4 iron, 4 sulfur cluster binding"/>
    <property type="evidence" value="ECO:0007669"/>
    <property type="project" value="UniProtKB-UniRule"/>
</dbReference>
<reference evidence="2" key="1">
    <citation type="submission" date="2016-02" db="EMBL/GenBank/DDBJ databases">
        <title>Halorhodospira halochloris DSM-1059 complete genome, version 2.</title>
        <authorList>
            <person name="Tsukatani Y."/>
        </authorList>
    </citation>
    <scope>NUCLEOTIDE SEQUENCE</scope>
    <source>
        <strain evidence="2">DSM 1059</strain>
    </source>
</reference>
<proteinExistence type="inferred from homology"/>
<comment type="cofactor">
    <cofactor evidence="1">
        <name>[4Fe-4S] cluster</name>
        <dbReference type="ChEBI" id="CHEBI:49883"/>
    </cofactor>
</comment>
<comment type="function">
    <text evidence="1">Required for O(2)-independent ubiquinone (coenzyme Q) biosynthesis. Together with UbiV, is essential for the C6-hydroxylation reaction in the oxygen-independent ubiquinone biosynthesis pathway.</text>
</comment>
<dbReference type="GO" id="GO:0046872">
    <property type="term" value="F:metal ion binding"/>
    <property type="evidence" value="ECO:0007669"/>
    <property type="project" value="UniProtKB-KW"/>
</dbReference>
<keyword evidence="3" id="KW-1185">Reference proteome</keyword>